<dbReference type="GO" id="GO:0000776">
    <property type="term" value="C:kinetochore"/>
    <property type="evidence" value="ECO:0007669"/>
    <property type="project" value="TreeGrafter"/>
</dbReference>
<comment type="caution">
    <text evidence="10">The sequence shown here is derived from an EMBL/GenBank/DDBJ whole genome shotgun (WGS) entry which is preliminary data.</text>
</comment>
<evidence type="ECO:0000256" key="1">
    <source>
        <dbReference type="ARBA" id="ARBA00004123"/>
    </source>
</evidence>
<dbReference type="GO" id="GO:0051301">
    <property type="term" value="P:cell division"/>
    <property type="evidence" value="ECO:0007669"/>
    <property type="project" value="UniProtKB-KW"/>
</dbReference>
<organism evidence="10 11">
    <name type="scientific">Cytospora schulzeri</name>
    <dbReference type="NCBI Taxonomy" id="448051"/>
    <lineage>
        <taxon>Eukaryota</taxon>
        <taxon>Fungi</taxon>
        <taxon>Dikarya</taxon>
        <taxon>Ascomycota</taxon>
        <taxon>Pezizomycotina</taxon>
        <taxon>Sordariomycetes</taxon>
        <taxon>Sordariomycetidae</taxon>
        <taxon>Diaporthales</taxon>
        <taxon>Cytosporaceae</taxon>
        <taxon>Cytospora</taxon>
    </lineage>
</organism>
<proteinExistence type="inferred from homology"/>
<evidence type="ECO:0000313" key="10">
    <source>
        <dbReference type="EMBL" id="ROV99505.1"/>
    </source>
</evidence>
<dbReference type="EMBL" id="LKEA01000023">
    <property type="protein sequence ID" value="ROV99505.1"/>
    <property type="molecule type" value="Genomic_DNA"/>
</dbReference>
<name>A0A423W816_9PEZI</name>
<dbReference type="GO" id="GO:0007094">
    <property type="term" value="P:mitotic spindle assembly checkpoint signaling"/>
    <property type="evidence" value="ECO:0007669"/>
    <property type="project" value="InterPro"/>
</dbReference>
<evidence type="ECO:0000256" key="4">
    <source>
        <dbReference type="ARBA" id="ARBA00022618"/>
    </source>
</evidence>
<evidence type="ECO:0000313" key="11">
    <source>
        <dbReference type="Proteomes" id="UP000283895"/>
    </source>
</evidence>
<feature type="region of interest" description="Disordered" evidence="9">
    <location>
        <begin position="1"/>
        <end position="120"/>
    </location>
</feature>
<protein>
    <recommendedName>
        <fullName evidence="3">Spindle assembly checkpoint component MAD1</fullName>
    </recommendedName>
</protein>
<dbReference type="GO" id="GO:0005635">
    <property type="term" value="C:nuclear envelope"/>
    <property type="evidence" value="ECO:0007669"/>
    <property type="project" value="TreeGrafter"/>
</dbReference>
<dbReference type="SUPFAM" id="SSF75704">
    <property type="entry name" value="Mitotic arrest deficient-like 1, Mad1"/>
    <property type="match status" value="1"/>
</dbReference>
<keyword evidence="7" id="KW-0131">Cell cycle</keyword>
<evidence type="ECO:0000256" key="5">
    <source>
        <dbReference type="ARBA" id="ARBA00022776"/>
    </source>
</evidence>
<feature type="region of interest" description="Disordered" evidence="9">
    <location>
        <begin position="193"/>
        <end position="216"/>
    </location>
</feature>
<feature type="compositionally biased region" description="Polar residues" evidence="9">
    <location>
        <begin position="55"/>
        <end position="65"/>
    </location>
</feature>
<evidence type="ECO:0000256" key="7">
    <source>
        <dbReference type="ARBA" id="ARBA00023306"/>
    </source>
</evidence>
<evidence type="ECO:0000256" key="9">
    <source>
        <dbReference type="SAM" id="MobiDB-lite"/>
    </source>
</evidence>
<feature type="coiled-coil region" evidence="8">
    <location>
        <begin position="667"/>
        <end position="694"/>
    </location>
</feature>
<evidence type="ECO:0000256" key="3">
    <source>
        <dbReference type="ARBA" id="ARBA00022019"/>
    </source>
</evidence>
<dbReference type="Gene3D" id="1.20.5.170">
    <property type="match status" value="1"/>
</dbReference>
<dbReference type="Pfam" id="PF05557">
    <property type="entry name" value="MAD"/>
    <property type="match status" value="1"/>
</dbReference>
<sequence length="799" mass="89193">MVPHTPQGSGGDRPSSPASSRRGSASSTSNRFVPGVSSLPRPQTSLRESRLNAIRANSSQPSFNLTAEGRSRNSLAQSQSPSRSISRSRQPTTSPAFQGSMSPDSSKENMAPPDAEKYEAQRRQIEQLKADLGTLRYNITTAEAEKEITRLQHDNELRKAKELADEEFKRKQAEESEKSAALRLVERLQQELQELRDGQDGEKAEAEARARAAEEQARALKEELDDMSSAKDEQARLEERKVADLNVQIQTARNQVAALEQDGQTRETLLQQTQSQLAEKDTAISEMESEMLRLKAQTGDADTMGIIRRELSELVTHCRGLEATNRDQLAELKRLRQTHKAVEIVEEEKATLQRKLEAAEDIKNELAEERRQRERLQAERLAWAAYLEREGQADFDSPEAVARALVAERLNSASLLEKLGSVQPQVAERDSIIRDLEEEKAGLAGQIEKLKTSPSAGPADKARQRLDRQRALAEKEVEFLRAQLRSYDSEDLTLQPEAYDQAKAQRIQELESLVDQYKTEVHALQSELASLESSRSTSPAAVAGTKRPLPTEDGEAAVTQQQQNHEQLGQLARKNRTLQDEFSSLQTSHKLLQKELSVAQEQLAAARQSGSVRVLQLRANPTDEYQAVKQAAIDELRAENEQLRGLVQGGGASSSNPSFPVVPVSTLVALQRDLQAARDDTASARKKCQRLKEVWTDKSAEFKEAVFQLLGWHVTFIPSNKMRLESVYYPSESDEHERSIVFDGERGSMKVGGGPRSAFAMKINDTRKYWVTEKNCIPGFLAALTLELYDEAVREGKEI</sequence>
<dbReference type="GO" id="GO:0072686">
    <property type="term" value="C:mitotic spindle"/>
    <property type="evidence" value="ECO:0007669"/>
    <property type="project" value="TreeGrafter"/>
</dbReference>
<accession>A0A423W816</accession>
<evidence type="ECO:0000256" key="6">
    <source>
        <dbReference type="ARBA" id="ARBA00023242"/>
    </source>
</evidence>
<comment type="subcellular location">
    <subcellularLocation>
        <location evidence="1">Nucleus</location>
    </subcellularLocation>
</comment>
<comment type="similarity">
    <text evidence="2">Belongs to the MAD1 family.</text>
</comment>
<feature type="compositionally biased region" description="Low complexity" evidence="9">
    <location>
        <begin position="12"/>
        <end position="31"/>
    </location>
</feature>
<dbReference type="PANTHER" id="PTHR23168">
    <property type="entry name" value="MITOTIC SPINDLE ASSEMBLY CHECKPOINT PROTEIN MAD1 MITOTIC ARREST DEFICIENT-LIKE PROTEIN 1"/>
    <property type="match status" value="1"/>
</dbReference>
<dbReference type="Gene3D" id="6.10.250.90">
    <property type="match status" value="1"/>
</dbReference>
<feature type="compositionally biased region" description="Low complexity" evidence="9">
    <location>
        <begin position="530"/>
        <end position="541"/>
    </location>
</feature>
<dbReference type="Gene3D" id="3.30.457.60">
    <property type="match status" value="1"/>
</dbReference>
<dbReference type="InterPro" id="IPR008672">
    <property type="entry name" value="Mad1"/>
</dbReference>
<gene>
    <name evidence="10" type="ORF">VMCG_06423</name>
</gene>
<dbReference type="GO" id="GO:0051315">
    <property type="term" value="P:attachment of mitotic spindle microtubules to kinetochore"/>
    <property type="evidence" value="ECO:0007669"/>
    <property type="project" value="TreeGrafter"/>
</dbReference>
<reference evidence="10 11" key="1">
    <citation type="submission" date="2015-09" db="EMBL/GenBank/DDBJ databases">
        <title>Host preference determinants of Valsa canker pathogens revealed by comparative genomics.</title>
        <authorList>
            <person name="Yin Z."/>
            <person name="Huang L."/>
        </authorList>
    </citation>
    <scope>NUCLEOTIDE SEQUENCE [LARGE SCALE GENOMIC DNA]</scope>
    <source>
        <strain evidence="10 11">03-1</strain>
    </source>
</reference>
<feature type="compositionally biased region" description="Low complexity" evidence="9">
    <location>
        <begin position="77"/>
        <end position="95"/>
    </location>
</feature>
<evidence type="ECO:0000256" key="8">
    <source>
        <dbReference type="SAM" id="Coils"/>
    </source>
</evidence>
<dbReference type="STRING" id="356882.A0A423W816"/>
<keyword evidence="5" id="KW-0498">Mitosis</keyword>
<dbReference type="PANTHER" id="PTHR23168:SF0">
    <property type="entry name" value="MITOTIC SPINDLE ASSEMBLY CHECKPOINT PROTEIN MAD1"/>
    <property type="match status" value="1"/>
</dbReference>
<dbReference type="Proteomes" id="UP000283895">
    <property type="component" value="Unassembled WGS sequence"/>
</dbReference>
<dbReference type="OrthoDB" id="331602at2759"/>
<dbReference type="AlphaFoldDB" id="A0A423W816"/>
<keyword evidence="4" id="KW-0132">Cell division</keyword>
<keyword evidence="11" id="KW-1185">Reference proteome</keyword>
<evidence type="ECO:0000256" key="2">
    <source>
        <dbReference type="ARBA" id="ARBA00008029"/>
    </source>
</evidence>
<feature type="region of interest" description="Disordered" evidence="9">
    <location>
        <begin position="530"/>
        <end position="563"/>
    </location>
</feature>
<keyword evidence="8" id="KW-0175">Coiled coil</keyword>
<keyword evidence="6" id="KW-0539">Nucleus</keyword>